<dbReference type="GeneID" id="9942157"/>
<organism evidence="1">
    <name type="scientific">Loa loa</name>
    <name type="common">Eye worm</name>
    <name type="synonym">Filaria loa</name>
    <dbReference type="NCBI Taxonomy" id="7209"/>
    <lineage>
        <taxon>Eukaryota</taxon>
        <taxon>Metazoa</taxon>
        <taxon>Ecdysozoa</taxon>
        <taxon>Nematoda</taxon>
        <taxon>Chromadorea</taxon>
        <taxon>Rhabditida</taxon>
        <taxon>Spirurina</taxon>
        <taxon>Spiruromorpha</taxon>
        <taxon>Filarioidea</taxon>
        <taxon>Onchocercidae</taxon>
        <taxon>Loa</taxon>
    </lineage>
</organism>
<sequence>MLHKGPCKEEVLLVANTAAAVAATATATAAAVAATATATAAAVAAVAAADCAIP</sequence>
<dbReference type="AlphaFoldDB" id="A0A1S0U1Z2"/>
<dbReference type="EMBL" id="JH712082">
    <property type="protein sequence ID" value="EFO23735.1"/>
    <property type="molecule type" value="Genomic_DNA"/>
</dbReference>
<name>A0A1S0U1Z2_LOALO</name>
<proteinExistence type="predicted"/>
<gene>
    <name evidence="1" type="ORF">LOAG_04755</name>
</gene>
<reference evidence="1" key="1">
    <citation type="submission" date="2012-04" db="EMBL/GenBank/DDBJ databases">
        <title>The Genome Sequence of Loa loa.</title>
        <authorList>
            <consortium name="The Broad Institute Genome Sequencing Platform"/>
            <consortium name="Broad Institute Genome Sequencing Center for Infectious Disease"/>
            <person name="Nutman T.B."/>
            <person name="Fink D.L."/>
            <person name="Russ C."/>
            <person name="Young S."/>
            <person name="Zeng Q."/>
            <person name="Gargeya S."/>
            <person name="Alvarado L."/>
            <person name="Berlin A."/>
            <person name="Chapman S.B."/>
            <person name="Chen Z."/>
            <person name="Freedman E."/>
            <person name="Gellesch M."/>
            <person name="Goldberg J."/>
            <person name="Griggs A."/>
            <person name="Gujja S."/>
            <person name="Heilman E.R."/>
            <person name="Heiman D."/>
            <person name="Howarth C."/>
            <person name="Mehta T."/>
            <person name="Neiman D."/>
            <person name="Pearson M."/>
            <person name="Roberts A."/>
            <person name="Saif S."/>
            <person name="Shea T."/>
            <person name="Shenoy N."/>
            <person name="Sisk P."/>
            <person name="Stolte C."/>
            <person name="Sykes S."/>
            <person name="White J."/>
            <person name="Yandava C."/>
            <person name="Haas B."/>
            <person name="Henn M.R."/>
            <person name="Nusbaum C."/>
            <person name="Birren B."/>
        </authorList>
    </citation>
    <scope>NUCLEOTIDE SEQUENCE [LARGE SCALE GENOMIC DNA]</scope>
</reference>
<dbReference type="KEGG" id="loa:LOAG_04755"/>
<evidence type="ECO:0000313" key="1">
    <source>
        <dbReference type="EMBL" id="EFO23735.1"/>
    </source>
</evidence>
<protein>
    <submittedName>
        <fullName evidence="1">Uncharacterized protein</fullName>
    </submittedName>
</protein>
<dbReference type="RefSeq" id="XP_003140340.1">
    <property type="nucleotide sequence ID" value="XM_003140292.2"/>
</dbReference>
<dbReference type="CTD" id="9942157"/>
<dbReference type="InParanoid" id="A0A1S0U1Z2"/>
<accession>A0A1S0U1Z2</accession>